<gene>
    <name evidence="2" type="ORF">AAND1436_LOCUS37488</name>
</gene>
<proteinExistence type="predicted"/>
<evidence type="ECO:0000313" key="2">
    <source>
        <dbReference type="EMBL" id="CAD9503533.1"/>
    </source>
</evidence>
<accession>A0A7S2HZ96</accession>
<name>A0A7S2HZ96_9DINO</name>
<dbReference type="AlphaFoldDB" id="A0A7S2HZ96"/>
<dbReference type="EMBL" id="HBGQ01078405">
    <property type="protein sequence ID" value="CAD9503533.1"/>
    <property type="molecule type" value="Transcribed_RNA"/>
</dbReference>
<feature type="region of interest" description="Disordered" evidence="1">
    <location>
        <begin position="1"/>
        <end position="20"/>
    </location>
</feature>
<evidence type="ECO:0000256" key="1">
    <source>
        <dbReference type="SAM" id="MobiDB-lite"/>
    </source>
</evidence>
<protein>
    <submittedName>
        <fullName evidence="2">Uncharacterized protein</fullName>
    </submittedName>
</protein>
<organism evidence="2">
    <name type="scientific">Alexandrium andersonii</name>
    <dbReference type="NCBI Taxonomy" id="327968"/>
    <lineage>
        <taxon>Eukaryota</taxon>
        <taxon>Sar</taxon>
        <taxon>Alveolata</taxon>
        <taxon>Dinophyceae</taxon>
        <taxon>Gonyaulacales</taxon>
        <taxon>Pyrocystaceae</taxon>
        <taxon>Alexandrium</taxon>
    </lineage>
</organism>
<reference evidence="2" key="1">
    <citation type="submission" date="2021-01" db="EMBL/GenBank/DDBJ databases">
        <authorList>
            <person name="Corre E."/>
            <person name="Pelletier E."/>
            <person name="Niang G."/>
            <person name="Scheremetjew M."/>
            <person name="Finn R."/>
            <person name="Kale V."/>
            <person name="Holt S."/>
            <person name="Cochrane G."/>
            <person name="Meng A."/>
            <person name="Brown T."/>
            <person name="Cohen L."/>
        </authorList>
    </citation>
    <scope>NUCLEOTIDE SEQUENCE</scope>
    <source>
        <strain evidence="2">CCMP2222</strain>
    </source>
</reference>
<sequence>MGNVGAIRVHPDQPSSADPALNSVYTDPIGADLVDDIDEFFGELIEVTKDPINYLFNEQWLVKELVNEPIADNPDEFIVKVVLSGVKLKQLLGQFKENEDDVLKTHYRVFANRKELTLTTIEVDPQTEEKKMELHSKLHPNREEHNFKCETWMIDKEGIRRSGLGVALMAEWGWVKPILACRFGQKVKVRSNVEVADSGGRSALSESMDDFFTAQSFYDALVAKLKHECLQMGGEIDYKNDAEFVSEGSIELPLPEQLHDKETGKKSFTLTMGRSFCCDPEGLQVCYHDRLMEELTMTYFYRIRSNPVRVEHWKVMPSGIRMGGGRVACELRLNLLGLMSESEITAELKGMAEDSMNVML</sequence>